<organism evidence="2 3">
    <name type="scientific">Heterodera trifolii</name>
    <dbReference type="NCBI Taxonomy" id="157864"/>
    <lineage>
        <taxon>Eukaryota</taxon>
        <taxon>Metazoa</taxon>
        <taxon>Ecdysozoa</taxon>
        <taxon>Nematoda</taxon>
        <taxon>Chromadorea</taxon>
        <taxon>Rhabditida</taxon>
        <taxon>Tylenchina</taxon>
        <taxon>Tylenchomorpha</taxon>
        <taxon>Tylenchoidea</taxon>
        <taxon>Heteroderidae</taxon>
        <taxon>Heteroderinae</taxon>
        <taxon>Heterodera</taxon>
    </lineage>
</organism>
<name>A0ABD2M0R0_9BILA</name>
<protein>
    <recommendedName>
        <fullName evidence="1">MATH domain-containing protein</fullName>
    </recommendedName>
</protein>
<dbReference type="InterPro" id="IPR008974">
    <property type="entry name" value="TRAF-like"/>
</dbReference>
<sequence>MSLKQCSIMTKDFALRCLRYIDQNISALIKSEAFLQIDQDLLCVILERDLLKINEIEIWNAALRWADEQCRQNDIECSTENRRKMLGPALFNIRFSLISKEDFTKSVVPTDVLTMEEVDSIYQQYSHQKLSDVSELYKLKFPTHQRYKYEETIEMEIEKVSEFALEEVRSRRFSDAVEIGGFSWKIMAKIRTGNENNENWLGVFLKHDGTESDKNQNGNWSRKCSATLRIVSQKSGVEDFMNELNDETVYNNKTKSWGFDDFISFEELMEPSKGLYNKDEDKVTLAIDFTCE</sequence>
<dbReference type="AlphaFoldDB" id="A0ABD2M0R0"/>
<dbReference type="Gene3D" id="2.60.210.10">
    <property type="entry name" value="Apoptosis, Tumor Necrosis Factor Receptor Associated Protein 2, Chain A"/>
    <property type="match status" value="1"/>
</dbReference>
<evidence type="ECO:0000313" key="3">
    <source>
        <dbReference type="Proteomes" id="UP001620626"/>
    </source>
</evidence>
<comment type="caution">
    <text evidence="2">The sequence shown here is derived from an EMBL/GenBank/DDBJ whole genome shotgun (WGS) entry which is preliminary data.</text>
</comment>
<keyword evidence="3" id="KW-1185">Reference proteome</keyword>
<reference evidence="2 3" key="1">
    <citation type="submission" date="2024-10" db="EMBL/GenBank/DDBJ databases">
        <authorList>
            <person name="Kim D."/>
        </authorList>
    </citation>
    <scope>NUCLEOTIDE SEQUENCE [LARGE SCALE GENOMIC DNA]</scope>
    <source>
        <strain evidence="2">BH-2024</strain>
    </source>
</reference>
<dbReference type="InterPro" id="IPR011705">
    <property type="entry name" value="BACK"/>
</dbReference>
<proteinExistence type="predicted"/>
<dbReference type="SMART" id="SM00875">
    <property type="entry name" value="BACK"/>
    <property type="match status" value="1"/>
</dbReference>
<evidence type="ECO:0000259" key="1">
    <source>
        <dbReference type="PROSITE" id="PS50144"/>
    </source>
</evidence>
<dbReference type="CDD" id="cd00121">
    <property type="entry name" value="MATH"/>
    <property type="match status" value="1"/>
</dbReference>
<feature type="domain" description="MATH" evidence="1">
    <location>
        <begin position="150"/>
        <end position="287"/>
    </location>
</feature>
<dbReference type="Proteomes" id="UP001620626">
    <property type="component" value="Unassembled WGS sequence"/>
</dbReference>
<dbReference type="PANTHER" id="PTHR45774:SF3">
    <property type="entry name" value="BTB (POZ) DOMAIN-CONTAINING 2B-RELATED"/>
    <property type="match status" value="1"/>
</dbReference>
<dbReference type="Gene3D" id="1.25.40.420">
    <property type="match status" value="1"/>
</dbReference>
<dbReference type="SUPFAM" id="SSF49599">
    <property type="entry name" value="TRAF domain-like"/>
    <property type="match status" value="1"/>
</dbReference>
<dbReference type="EMBL" id="JBICBT010000225">
    <property type="protein sequence ID" value="KAL3120099.1"/>
    <property type="molecule type" value="Genomic_DNA"/>
</dbReference>
<gene>
    <name evidence="2" type="ORF">niasHT_003351</name>
</gene>
<dbReference type="PANTHER" id="PTHR45774">
    <property type="entry name" value="BTB/POZ DOMAIN-CONTAINING"/>
    <property type="match status" value="1"/>
</dbReference>
<accession>A0ABD2M0R0</accession>
<evidence type="ECO:0000313" key="2">
    <source>
        <dbReference type="EMBL" id="KAL3120099.1"/>
    </source>
</evidence>
<dbReference type="Pfam" id="PF07707">
    <property type="entry name" value="BACK"/>
    <property type="match status" value="1"/>
</dbReference>
<dbReference type="SMART" id="SM00061">
    <property type="entry name" value="MATH"/>
    <property type="match status" value="1"/>
</dbReference>
<dbReference type="InterPro" id="IPR002083">
    <property type="entry name" value="MATH/TRAF_dom"/>
</dbReference>
<dbReference type="Pfam" id="PF22486">
    <property type="entry name" value="MATH_2"/>
    <property type="match status" value="1"/>
</dbReference>
<dbReference type="PROSITE" id="PS50144">
    <property type="entry name" value="MATH"/>
    <property type="match status" value="1"/>
</dbReference>